<comment type="caution">
    <text evidence="6">The sequence shown here is derived from an EMBL/GenBank/DDBJ whole genome shotgun (WGS) entry which is preliminary data.</text>
</comment>
<dbReference type="Proteomes" id="UP000077671">
    <property type="component" value="Unassembled WGS sequence"/>
</dbReference>
<keyword evidence="2" id="KW-0812">Transmembrane</keyword>
<reference evidence="5" key="3">
    <citation type="submission" date="2020-10" db="EMBL/GenBank/DDBJ databases">
        <authorList>
            <person name="Sedaghatjoo S."/>
        </authorList>
    </citation>
    <scope>NUCLEOTIDE SEQUENCE</scope>
    <source>
        <strain evidence="5">AZH3</strain>
    </source>
</reference>
<dbReference type="Proteomes" id="UP000836402">
    <property type="component" value="Unassembled WGS sequence"/>
</dbReference>
<accession>A0A177TDB3</accession>
<evidence type="ECO:0000313" key="5">
    <source>
        <dbReference type="EMBL" id="CAD6912695.1"/>
    </source>
</evidence>
<evidence type="ECO:0000313" key="6">
    <source>
        <dbReference type="EMBL" id="KAE8241727.1"/>
    </source>
</evidence>
<protein>
    <recommendedName>
        <fullName evidence="4">ER-bound oxygenase mpaB/mpaB'/Rubber oxygenase catalytic domain-containing protein</fullName>
    </recommendedName>
</protein>
<dbReference type="AlphaFoldDB" id="A0A177TDB3"/>
<dbReference type="PANTHER" id="PTHR37539">
    <property type="entry name" value="SECRETED PROTEIN-RELATED"/>
    <property type="match status" value="1"/>
</dbReference>
<evidence type="ECO:0000256" key="2">
    <source>
        <dbReference type="SAM" id="Phobius"/>
    </source>
</evidence>
<proteinExistence type="predicted"/>
<feature type="transmembrane region" description="Helical" evidence="2">
    <location>
        <begin position="705"/>
        <end position="729"/>
    </location>
</feature>
<name>A0A177TDB3_9BASI</name>
<feature type="domain" description="ER-bound oxygenase mpaB/mpaB'/Rubber oxygenase catalytic" evidence="4">
    <location>
        <begin position="398"/>
        <end position="625"/>
    </location>
</feature>
<dbReference type="EMBL" id="CAJHJG010001468">
    <property type="protein sequence ID" value="CAD6912695.1"/>
    <property type="molecule type" value="Genomic_DNA"/>
</dbReference>
<organism evidence="6 7">
    <name type="scientific">Tilletia caries</name>
    <name type="common">wheat bunt fungus</name>
    <dbReference type="NCBI Taxonomy" id="13290"/>
    <lineage>
        <taxon>Eukaryota</taxon>
        <taxon>Fungi</taxon>
        <taxon>Dikarya</taxon>
        <taxon>Basidiomycota</taxon>
        <taxon>Ustilaginomycotina</taxon>
        <taxon>Exobasidiomycetes</taxon>
        <taxon>Tilletiales</taxon>
        <taxon>Tilletiaceae</taxon>
        <taxon>Tilletia</taxon>
    </lineage>
</organism>
<gene>
    <name evidence="6" type="ORF">A4X03_0g8099</name>
    <name evidence="5" type="ORF">JKIAZH3_G9245</name>
</gene>
<reference evidence="6" key="1">
    <citation type="submission" date="2016-04" db="EMBL/GenBank/DDBJ databases">
        <authorList>
            <person name="Nguyen H.D."/>
            <person name="Kesanakurti P."/>
            <person name="Cullis J."/>
            <person name="Levesque C.A."/>
            <person name="Hambleton S."/>
        </authorList>
    </citation>
    <scope>NUCLEOTIDE SEQUENCE</scope>
    <source>
        <strain evidence="6">DAOMC 238032</strain>
    </source>
</reference>
<evidence type="ECO:0000259" key="4">
    <source>
        <dbReference type="Pfam" id="PF09995"/>
    </source>
</evidence>
<dbReference type="PANTHER" id="PTHR37539:SF1">
    <property type="entry name" value="ER-BOUND OXYGENASE MPAB_MPAB'_RUBBER OXYGENASE CATALYTIC DOMAIN-CONTAINING PROTEIN"/>
    <property type="match status" value="1"/>
</dbReference>
<keyword evidence="2" id="KW-1133">Transmembrane helix</keyword>
<keyword evidence="3" id="KW-0732">Signal</keyword>
<evidence type="ECO:0000256" key="3">
    <source>
        <dbReference type="SAM" id="SignalP"/>
    </source>
</evidence>
<keyword evidence="8" id="KW-1185">Reference proteome</keyword>
<dbReference type="Pfam" id="PF09995">
    <property type="entry name" value="MPAB_Lcp_cat"/>
    <property type="match status" value="1"/>
</dbReference>
<evidence type="ECO:0000313" key="8">
    <source>
        <dbReference type="Proteomes" id="UP000836402"/>
    </source>
</evidence>
<feature type="chain" id="PRO_5043848082" description="ER-bound oxygenase mpaB/mpaB'/Rubber oxygenase catalytic domain-containing protein" evidence="3">
    <location>
        <begin position="28"/>
        <end position="730"/>
    </location>
</feature>
<dbReference type="GO" id="GO:0016491">
    <property type="term" value="F:oxidoreductase activity"/>
    <property type="evidence" value="ECO:0007669"/>
    <property type="project" value="InterPro"/>
</dbReference>
<feature type="signal peptide" evidence="3">
    <location>
        <begin position="1"/>
        <end position="27"/>
    </location>
</feature>
<dbReference type="InterPro" id="IPR018713">
    <property type="entry name" value="MPAB/Lcp_cat_dom"/>
</dbReference>
<dbReference type="EMBL" id="LWDD02002237">
    <property type="protein sequence ID" value="KAE8241727.1"/>
    <property type="molecule type" value="Genomic_DNA"/>
</dbReference>
<dbReference type="InterPro" id="IPR037473">
    <property type="entry name" value="Lcp-like"/>
</dbReference>
<evidence type="ECO:0000313" key="7">
    <source>
        <dbReference type="Proteomes" id="UP000077671"/>
    </source>
</evidence>
<keyword evidence="2" id="KW-0472">Membrane</keyword>
<reference evidence="6" key="2">
    <citation type="journal article" date="2019" name="IMA Fungus">
        <title>Genome sequencing and comparison of five Tilletia species to identify candidate genes for the detection of regulated species infecting wheat.</title>
        <authorList>
            <person name="Nguyen H.D.T."/>
            <person name="Sultana T."/>
            <person name="Kesanakurti P."/>
            <person name="Hambleton S."/>
        </authorList>
    </citation>
    <scope>NUCLEOTIDE SEQUENCE</scope>
    <source>
        <strain evidence="6">DAOMC 238032</strain>
    </source>
</reference>
<evidence type="ECO:0000256" key="1">
    <source>
        <dbReference type="SAM" id="MobiDB-lite"/>
    </source>
</evidence>
<sequence length="730" mass="79724">MSPFLPTLDPVTITLTLLAAFLTLTQAGRDTLGAVYLNLTGSSPSQLADPVSYFGLDDDWAVFDSASLLFRLWNRLTRATPETVKRGRAALFNGNSSGSAWRQICNFAVETSSDVWIDEAELEQWRLKADPDADAATAALSNRRRLSPAVSLPSLSDSLFDIVTESAKSSTHSLPQGHPEVDTSPAFKSFLKTVDRRPPPGAGAIGAAWYEARDERRRLAGRSRDDPLTPDEVTEELQEEARVIRAGQNVFYKYLEPMQLTLLHFSLAGGFSSPKIMSVLRQTGYLVPSRDPYAQTGDKTTKQKSPKGPTPSKYVLPVSQVSPSHQRSADRTFLRLLETTQFVVDVMQDVDALLPPSHFADGWVRSQYPQATGSASSETHSMHAIGDEERAFLQRVGGGRGWQSAVRVRLLHAHVRRKIWDSIQKGPGLSSSEKATVAADRCPFDNTASAATTDGAGVYDIASNGQPINQEDMLVTLAGFSVAPLWCLSRIGIDVSPQEREDFVAVWRHVGFYMGCEESLLRAGFKDARTALGLLFSVIGHVYPESVTGQHGLGDASQPGLAEEQEQQQGTVAALALLQAIAGKPSLYLSMETHCAMARHFLGPCLATYLRIPPTTPLKQLTVDLLLLSTRIPVFFTSSFVLYPRALRARWERKRITLAKSDVRRLVGAAQGGTLATFAGSKKGGEAVVRVRCQDRSVVERERMLVAFEMIGFLVSLAAVFGLGVKLYLG</sequence>
<feature type="region of interest" description="Disordered" evidence="1">
    <location>
        <begin position="288"/>
        <end position="314"/>
    </location>
</feature>